<keyword evidence="3" id="KW-1185">Reference proteome</keyword>
<evidence type="ECO:0000313" key="2">
    <source>
        <dbReference type="EMBL" id="MBJ3783398.1"/>
    </source>
</evidence>
<feature type="transmembrane region" description="Helical" evidence="1">
    <location>
        <begin position="64"/>
        <end position="83"/>
    </location>
</feature>
<evidence type="ECO:0000313" key="3">
    <source>
        <dbReference type="Proteomes" id="UP000602124"/>
    </source>
</evidence>
<feature type="transmembrane region" description="Helical" evidence="1">
    <location>
        <begin position="116"/>
        <end position="138"/>
    </location>
</feature>
<keyword evidence="1" id="KW-0812">Transmembrane</keyword>
<dbReference type="RefSeq" id="WP_198874637.1">
    <property type="nucleotide sequence ID" value="NZ_JAEKMH010000001.1"/>
</dbReference>
<dbReference type="EMBL" id="JAEKMH010000001">
    <property type="protein sequence ID" value="MBJ3783398.1"/>
    <property type="molecule type" value="Genomic_DNA"/>
</dbReference>
<organism evidence="2 3">
    <name type="scientific">Devosia sediminis</name>
    <dbReference type="NCBI Taxonomy" id="2798801"/>
    <lineage>
        <taxon>Bacteria</taxon>
        <taxon>Pseudomonadati</taxon>
        <taxon>Pseudomonadota</taxon>
        <taxon>Alphaproteobacteria</taxon>
        <taxon>Hyphomicrobiales</taxon>
        <taxon>Devosiaceae</taxon>
        <taxon>Devosia</taxon>
    </lineage>
</organism>
<dbReference type="AlphaFoldDB" id="A0A934IMH4"/>
<comment type="caution">
    <text evidence="2">The sequence shown here is derived from an EMBL/GenBank/DDBJ whole genome shotgun (WGS) entry which is preliminary data.</text>
</comment>
<reference evidence="2" key="1">
    <citation type="submission" date="2020-12" db="EMBL/GenBank/DDBJ databases">
        <title>Devosia sp. MSA67 isolated from Mo River.</title>
        <authorList>
            <person name="Ma F."/>
            <person name="Zi Z."/>
        </authorList>
    </citation>
    <scope>NUCLEOTIDE SEQUENCE</scope>
    <source>
        <strain evidence="2">MSA67</strain>
    </source>
</reference>
<keyword evidence="1" id="KW-1133">Transmembrane helix</keyword>
<keyword evidence="1" id="KW-0472">Membrane</keyword>
<gene>
    <name evidence="2" type="ORF">JEQ47_01580</name>
</gene>
<proteinExistence type="predicted"/>
<accession>A0A934IMH4</accession>
<protein>
    <submittedName>
        <fullName evidence="2">Uncharacterized protein</fullName>
    </submittedName>
</protein>
<name>A0A934IMH4_9HYPH</name>
<evidence type="ECO:0000256" key="1">
    <source>
        <dbReference type="SAM" id="Phobius"/>
    </source>
</evidence>
<dbReference type="Proteomes" id="UP000602124">
    <property type="component" value="Unassembled WGS sequence"/>
</dbReference>
<sequence length="143" mass="15904">MRTLVRSALNWLGLGWVADAAIGAINFVQRGLTGERSIDQARIEADVENRRTETDRQKAQFQPLFWVIAIVFLGPLALKWGMINLYDVFWCRGCMFPQTWTIAAYQAPFDGWAQSAFQWVFGPVGAIGLAGGVGVGLVTRGRR</sequence>